<accession>A0A818BU90</accession>
<reference evidence="1" key="1">
    <citation type="submission" date="2021-02" db="EMBL/GenBank/DDBJ databases">
        <authorList>
            <person name="Nowell W R."/>
        </authorList>
    </citation>
    <scope>NUCLEOTIDE SEQUENCE</scope>
</reference>
<comment type="caution">
    <text evidence="1">The sequence shown here is derived from an EMBL/GenBank/DDBJ whole genome shotgun (WGS) entry which is preliminary data.</text>
</comment>
<gene>
    <name evidence="1" type="ORF">KIK155_LOCUS9423</name>
</gene>
<name>A0A818BU90_9BILA</name>
<organism evidence="1 2">
    <name type="scientific">Rotaria socialis</name>
    <dbReference type="NCBI Taxonomy" id="392032"/>
    <lineage>
        <taxon>Eukaryota</taxon>
        <taxon>Metazoa</taxon>
        <taxon>Spiralia</taxon>
        <taxon>Gnathifera</taxon>
        <taxon>Rotifera</taxon>
        <taxon>Eurotatoria</taxon>
        <taxon>Bdelloidea</taxon>
        <taxon>Philodinida</taxon>
        <taxon>Philodinidae</taxon>
        <taxon>Rotaria</taxon>
    </lineage>
</organism>
<proteinExistence type="predicted"/>
<evidence type="ECO:0000313" key="2">
    <source>
        <dbReference type="Proteomes" id="UP000663865"/>
    </source>
</evidence>
<dbReference type="AlphaFoldDB" id="A0A818BU90"/>
<sequence length="50" mass="5923">DPVHRQHFLPLLLEQADHNDFQVICMIMPLLYDVVDKLDDYGLIDSYYLS</sequence>
<dbReference type="EMBL" id="CAJNYV010001327">
    <property type="protein sequence ID" value="CAF3415346.1"/>
    <property type="molecule type" value="Genomic_DNA"/>
</dbReference>
<dbReference type="Proteomes" id="UP000663865">
    <property type="component" value="Unassembled WGS sequence"/>
</dbReference>
<evidence type="ECO:0000313" key="1">
    <source>
        <dbReference type="EMBL" id="CAF3415346.1"/>
    </source>
</evidence>
<protein>
    <submittedName>
        <fullName evidence="1">Uncharacterized protein</fullName>
    </submittedName>
</protein>
<feature type="non-terminal residue" evidence="1">
    <location>
        <position position="1"/>
    </location>
</feature>